<dbReference type="HOGENOM" id="CLU_1303524_0_0_4"/>
<accession>C4GKF2</accession>
<evidence type="ECO:0000256" key="1">
    <source>
        <dbReference type="SAM" id="Phobius"/>
    </source>
</evidence>
<proteinExistence type="predicted"/>
<comment type="caution">
    <text evidence="2">The sequence shown here is derived from an EMBL/GenBank/DDBJ whole genome shotgun (WGS) entry which is preliminary data.</text>
</comment>
<evidence type="ECO:0000313" key="3">
    <source>
        <dbReference type="Proteomes" id="UP000003009"/>
    </source>
</evidence>
<feature type="transmembrane region" description="Helical" evidence="1">
    <location>
        <begin position="6"/>
        <end position="25"/>
    </location>
</feature>
<sequence>MIRIVILFLLAFWLGIACFVIFLSPKPTKNKLAVRIVTLCFLMLPFGGWWLYLTIDGYRAYLAGKEACKQAKITIYVPYEKWREMVGGHEAWVKLADYGTRTVRELSEEEKQKYPSTFNFKGVEYHLEYLIHKRVLVYESGYYKFNDYANLDSVLYYDWETKTVLYQYTRFPKNYSSGLTVSNLLGIRSGHKECEPKEEHDTHAYYFYRK</sequence>
<gene>
    <name evidence="2" type="ORF">GCWU000324_01455</name>
</gene>
<reference evidence="2" key="1">
    <citation type="submission" date="2009-04" db="EMBL/GenBank/DDBJ databases">
        <authorList>
            <person name="Weinstock G."/>
            <person name="Sodergren E."/>
            <person name="Clifton S."/>
            <person name="Fulton L."/>
            <person name="Fulton B."/>
            <person name="Courtney L."/>
            <person name="Fronick C."/>
            <person name="Harrison M."/>
            <person name="Strong C."/>
            <person name="Farmer C."/>
            <person name="Delahaunty K."/>
            <person name="Markovic C."/>
            <person name="Hall O."/>
            <person name="Minx P."/>
            <person name="Tomlinson C."/>
            <person name="Mitreva M."/>
            <person name="Nelson J."/>
            <person name="Hou S."/>
            <person name="Wollam A."/>
            <person name="Pepin K.H."/>
            <person name="Johnson M."/>
            <person name="Bhonagiri V."/>
            <person name="Nash W.E."/>
            <person name="Warren W."/>
            <person name="Chinwalla A."/>
            <person name="Mardis E.R."/>
            <person name="Wilson R.K."/>
        </authorList>
    </citation>
    <scope>NUCLEOTIDE SEQUENCE [LARGE SCALE GENOMIC DNA]</scope>
    <source>
        <strain evidence="2">ATCC 51147</strain>
    </source>
</reference>
<name>C4GKF2_9NEIS</name>
<keyword evidence="3" id="KW-1185">Reference proteome</keyword>
<evidence type="ECO:0000313" key="2">
    <source>
        <dbReference type="EMBL" id="EEP67211.1"/>
    </source>
</evidence>
<keyword evidence="1" id="KW-1133">Transmembrane helix</keyword>
<dbReference type="EMBL" id="ACJW02000003">
    <property type="protein sequence ID" value="EEP67211.1"/>
    <property type="molecule type" value="Genomic_DNA"/>
</dbReference>
<protein>
    <submittedName>
        <fullName evidence="2">Uncharacterized protein</fullName>
    </submittedName>
</protein>
<keyword evidence="1" id="KW-0472">Membrane</keyword>
<dbReference type="AlphaFoldDB" id="C4GKF2"/>
<keyword evidence="1" id="KW-0812">Transmembrane</keyword>
<feature type="transmembrane region" description="Helical" evidence="1">
    <location>
        <begin position="32"/>
        <end position="52"/>
    </location>
</feature>
<organism evidence="2 3">
    <name type="scientific">Kingella oralis ATCC 51147</name>
    <dbReference type="NCBI Taxonomy" id="629741"/>
    <lineage>
        <taxon>Bacteria</taxon>
        <taxon>Pseudomonadati</taxon>
        <taxon>Pseudomonadota</taxon>
        <taxon>Betaproteobacteria</taxon>
        <taxon>Neisseriales</taxon>
        <taxon>Neisseriaceae</taxon>
        <taxon>Kingella</taxon>
    </lineage>
</organism>
<dbReference type="PROSITE" id="PS51257">
    <property type="entry name" value="PROKAR_LIPOPROTEIN"/>
    <property type="match status" value="1"/>
</dbReference>
<dbReference type="Proteomes" id="UP000003009">
    <property type="component" value="Unassembled WGS sequence"/>
</dbReference>
<dbReference type="RefSeq" id="WP_003795819.1">
    <property type="nucleotide sequence ID" value="NZ_GG665872.1"/>
</dbReference>
<dbReference type="OrthoDB" id="8603842at2"/>
<dbReference type="GeneID" id="84907707"/>